<name>A0ABT3PQE3_9BACT</name>
<dbReference type="EMBL" id="JAGGJA010000010">
    <property type="protein sequence ID" value="MCW9708082.1"/>
    <property type="molecule type" value="Genomic_DNA"/>
</dbReference>
<reference evidence="1 2" key="1">
    <citation type="submission" date="2021-03" db="EMBL/GenBank/DDBJ databases">
        <title>Aliifodinibius sp. nov., a new bacterium isolated from saline soil.</title>
        <authorList>
            <person name="Galisteo C."/>
            <person name="De La Haba R."/>
            <person name="Sanchez-Porro C."/>
            <person name="Ventosa A."/>
        </authorList>
    </citation>
    <scope>NUCLEOTIDE SEQUENCE [LARGE SCALE GENOMIC DNA]</scope>
    <source>
        <strain evidence="1 2">1BSP15-2V2</strain>
    </source>
</reference>
<evidence type="ECO:0008006" key="3">
    <source>
        <dbReference type="Google" id="ProtNLM"/>
    </source>
</evidence>
<proteinExistence type="predicted"/>
<gene>
    <name evidence="1" type="ORF">J6I44_14545</name>
</gene>
<protein>
    <recommendedName>
        <fullName evidence="3">Sugar phosphate isomerase/epimerase</fullName>
    </recommendedName>
</protein>
<accession>A0ABT3PQE3</accession>
<keyword evidence="2" id="KW-1185">Reference proteome</keyword>
<evidence type="ECO:0000313" key="1">
    <source>
        <dbReference type="EMBL" id="MCW9708082.1"/>
    </source>
</evidence>
<organism evidence="1 2">
    <name type="scientific">Fodinibius salsisoli</name>
    <dbReference type="NCBI Taxonomy" id="2820877"/>
    <lineage>
        <taxon>Bacteria</taxon>
        <taxon>Pseudomonadati</taxon>
        <taxon>Balneolota</taxon>
        <taxon>Balneolia</taxon>
        <taxon>Balneolales</taxon>
        <taxon>Balneolaceae</taxon>
        <taxon>Fodinibius</taxon>
    </lineage>
</organism>
<dbReference type="Proteomes" id="UP001207918">
    <property type="component" value="Unassembled WGS sequence"/>
</dbReference>
<sequence length="306" mass="34644">MTIDRKTFISNIALGGAGVLMGQSDGDTQNQPAFAIPDNFSITYLATRWGYPGTLDEFCAASREAGYDGIEVWLPNNQGGQEELFDVTGQYDLKVGLLVGSGSSTFDEHFADFKKDLDRAVQLDPLFINCHSGRDFFPFEQNSQIIDYTIQVSDSAGIEVYHETHRSRILFAAHIAKQFMEDIPGLRLTLDISHWCNVHESLLDNQPEAVQLALQRTDHIHSRIGHPEGPQVTDPRAPEWKQTVEAHFAWWDRVVKQKIDEGKSLTMTPEFGPPTYMPSVPYTGQPLGNQWEINKHMMDLWKQRYS</sequence>
<dbReference type="RefSeq" id="WP_265766868.1">
    <property type="nucleotide sequence ID" value="NZ_JAGGJA010000010.1"/>
</dbReference>
<dbReference type="SUPFAM" id="SSF51658">
    <property type="entry name" value="Xylose isomerase-like"/>
    <property type="match status" value="1"/>
</dbReference>
<dbReference type="Gene3D" id="3.20.20.150">
    <property type="entry name" value="Divalent-metal-dependent TIM barrel enzymes"/>
    <property type="match status" value="1"/>
</dbReference>
<comment type="caution">
    <text evidence="1">The sequence shown here is derived from an EMBL/GenBank/DDBJ whole genome shotgun (WGS) entry which is preliminary data.</text>
</comment>
<evidence type="ECO:0000313" key="2">
    <source>
        <dbReference type="Proteomes" id="UP001207918"/>
    </source>
</evidence>
<dbReference type="InterPro" id="IPR036237">
    <property type="entry name" value="Xyl_isomerase-like_sf"/>
</dbReference>